<evidence type="ECO:0000313" key="3">
    <source>
        <dbReference type="Proteomes" id="UP001147653"/>
    </source>
</evidence>
<keyword evidence="1" id="KW-0732">Signal</keyword>
<dbReference type="AlphaFoldDB" id="A0A9X3NCY7"/>
<gene>
    <name evidence="2" type="ORF">OJ997_26130</name>
</gene>
<feature type="signal peptide" evidence="1">
    <location>
        <begin position="1"/>
        <end position="28"/>
    </location>
</feature>
<accession>A0A9X3NCY7</accession>
<evidence type="ECO:0000256" key="1">
    <source>
        <dbReference type="SAM" id="SignalP"/>
    </source>
</evidence>
<organism evidence="2 3">
    <name type="scientific">Solirubrobacter phytolaccae</name>
    <dbReference type="NCBI Taxonomy" id="1404360"/>
    <lineage>
        <taxon>Bacteria</taxon>
        <taxon>Bacillati</taxon>
        <taxon>Actinomycetota</taxon>
        <taxon>Thermoleophilia</taxon>
        <taxon>Solirubrobacterales</taxon>
        <taxon>Solirubrobacteraceae</taxon>
        <taxon>Solirubrobacter</taxon>
    </lineage>
</organism>
<evidence type="ECO:0008006" key="4">
    <source>
        <dbReference type="Google" id="ProtNLM"/>
    </source>
</evidence>
<dbReference type="RefSeq" id="WP_270028225.1">
    <property type="nucleotide sequence ID" value="NZ_JAPDDP010000061.1"/>
</dbReference>
<evidence type="ECO:0000313" key="2">
    <source>
        <dbReference type="EMBL" id="MDA0183811.1"/>
    </source>
</evidence>
<sequence length="66" mass="6724">MFTALRRTLALFAIPTLAVVTVVAPASAATTSTPRVVTAAPAPSATTQGIIMRDGGVCDPIRHMGC</sequence>
<protein>
    <recommendedName>
        <fullName evidence="4">Secreted protein</fullName>
    </recommendedName>
</protein>
<comment type="caution">
    <text evidence="2">The sequence shown here is derived from an EMBL/GenBank/DDBJ whole genome shotgun (WGS) entry which is preliminary data.</text>
</comment>
<proteinExistence type="predicted"/>
<name>A0A9X3NCY7_9ACTN</name>
<keyword evidence="3" id="KW-1185">Reference proteome</keyword>
<dbReference type="Proteomes" id="UP001147653">
    <property type="component" value="Unassembled WGS sequence"/>
</dbReference>
<feature type="chain" id="PRO_5040771353" description="Secreted protein" evidence="1">
    <location>
        <begin position="29"/>
        <end position="66"/>
    </location>
</feature>
<dbReference type="EMBL" id="JAPDDP010000061">
    <property type="protein sequence ID" value="MDA0183811.1"/>
    <property type="molecule type" value="Genomic_DNA"/>
</dbReference>
<reference evidence="2" key="1">
    <citation type="submission" date="2022-10" db="EMBL/GenBank/DDBJ databases">
        <title>The WGS of Solirubrobacter phytolaccae KCTC 29190.</title>
        <authorList>
            <person name="Jiang Z."/>
        </authorList>
    </citation>
    <scope>NUCLEOTIDE SEQUENCE</scope>
    <source>
        <strain evidence="2">KCTC 29190</strain>
    </source>
</reference>